<comment type="subunit">
    <text evidence="3">Homotetramer.</text>
</comment>
<keyword evidence="7 9" id="KW-0103">Bromodomain</keyword>
<evidence type="ECO:0000256" key="7">
    <source>
        <dbReference type="ARBA" id="ARBA00023117"/>
    </source>
</evidence>
<dbReference type="SUPFAM" id="SSF55347">
    <property type="entry name" value="Glyceraldehyde-3-phosphate dehydrogenase-like, C-terminal domain"/>
    <property type="match status" value="1"/>
</dbReference>
<evidence type="ECO:0000256" key="1">
    <source>
        <dbReference type="ARBA" id="ARBA00004869"/>
    </source>
</evidence>
<evidence type="ECO:0000313" key="14">
    <source>
        <dbReference type="Proteomes" id="UP001530400"/>
    </source>
</evidence>
<dbReference type="FunFam" id="3.30.360.10:FF:000001">
    <property type="entry name" value="Glyceraldehyde-3-phosphate dehydrogenase"/>
    <property type="match status" value="1"/>
</dbReference>
<evidence type="ECO:0000256" key="6">
    <source>
        <dbReference type="ARBA" id="ARBA00023027"/>
    </source>
</evidence>
<accession>A0ABD3NHY4</accession>
<feature type="compositionally biased region" description="Basic and acidic residues" evidence="11">
    <location>
        <begin position="817"/>
        <end position="836"/>
    </location>
</feature>
<gene>
    <name evidence="13" type="ORF">ACHAWO_006808</name>
</gene>
<evidence type="ECO:0000256" key="9">
    <source>
        <dbReference type="PROSITE-ProRule" id="PRU00035"/>
    </source>
</evidence>
<dbReference type="EC" id="1.2.1.12" evidence="4"/>
<dbReference type="InterPro" id="IPR020828">
    <property type="entry name" value="GlycerAld_3-P_DH_NAD(P)-bd"/>
</dbReference>
<dbReference type="InterPro" id="IPR020829">
    <property type="entry name" value="GlycerAld_3-P_DH_cat"/>
</dbReference>
<keyword evidence="6" id="KW-0520">NAD</keyword>
<feature type="compositionally biased region" description="Basic and acidic residues" evidence="11">
    <location>
        <begin position="452"/>
        <end position="464"/>
    </location>
</feature>
<dbReference type="Proteomes" id="UP001530400">
    <property type="component" value="Unassembled WGS sequence"/>
</dbReference>
<dbReference type="Pfam" id="PF04855">
    <property type="entry name" value="SNF5"/>
    <property type="match status" value="1"/>
</dbReference>
<dbReference type="InterPro" id="IPR006424">
    <property type="entry name" value="Glyceraldehyde-3-P_DH_1"/>
</dbReference>
<dbReference type="InterPro" id="IPR036291">
    <property type="entry name" value="NAD(P)-bd_dom_sf"/>
</dbReference>
<evidence type="ECO:0000313" key="13">
    <source>
        <dbReference type="EMBL" id="KAL3775600.1"/>
    </source>
</evidence>
<dbReference type="Pfam" id="PF00044">
    <property type="entry name" value="Gp_dh_N"/>
    <property type="match status" value="1"/>
</dbReference>
<dbReference type="SUPFAM" id="SSF47370">
    <property type="entry name" value="Bromodomain"/>
    <property type="match status" value="1"/>
</dbReference>
<feature type="region of interest" description="Disordered" evidence="11">
    <location>
        <begin position="792"/>
        <end position="853"/>
    </location>
</feature>
<evidence type="ECO:0000256" key="8">
    <source>
        <dbReference type="ARBA" id="ARBA00023152"/>
    </source>
</evidence>
<evidence type="ECO:0000259" key="12">
    <source>
        <dbReference type="PROSITE" id="PS50014"/>
    </source>
</evidence>
<dbReference type="SMART" id="SM00846">
    <property type="entry name" value="Gp_dh_N"/>
    <property type="match status" value="1"/>
</dbReference>
<dbReference type="EMBL" id="JALLPJ020001147">
    <property type="protein sequence ID" value="KAL3775600.1"/>
    <property type="molecule type" value="Genomic_DNA"/>
</dbReference>
<dbReference type="InterPro" id="IPR020830">
    <property type="entry name" value="GlycerAld_3-P_DH_AS"/>
</dbReference>
<feature type="compositionally biased region" description="Pro residues" evidence="11">
    <location>
        <begin position="1301"/>
        <end position="1311"/>
    </location>
</feature>
<evidence type="ECO:0000256" key="2">
    <source>
        <dbReference type="ARBA" id="ARBA00007406"/>
    </source>
</evidence>
<evidence type="ECO:0000256" key="10">
    <source>
        <dbReference type="RuleBase" id="RU000397"/>
    </source>
</evidence>
<evidence type="ECO:0000256" key="4">
    <source>
        <dbReference type="ARBA" id="ARBA00013119"/>
    </source>
</evidence>
<feature type="region of interest" description="Disordered" evidence="11">
    <location>
        <begin position="452"/>
        <end position="512"/>
    </location>
</feature>
<dbReference type="InterPro" id="IPR020831">
    <property type="entry name" value="GlycerAld/Erythrose_P_DH"/>
</dbReference>
<dbReference type="Gene3D" id="1.20.920.10">
    <property type="entry name" value="Bromodomain-like"/>
    <property type="match status" value="1"/>
</dbReference>
<feature type="region of interest" description="Disordered" evidence="11">
    <location>
        <begin position="683"/>
        <end position="709"/>
    </location>
</feature>
<dbReference type="PROSITE" id="PS00071">
    <property type="entry name" value="GAPDH"/>
    <property type="match status" value="1"/>
</dbReference>
<comment type="caution">
    <text evidence="13">The sequence shown here is derived from an EMBL/GenBank/DDBJ whole genome shotgun (WGS) entry which is preliminary data.</text>
</comment>
<dbReference type="NCBIfam" id="TIGR01534">
    <property type="entry name" value="GAPDH-I"/>
    <property type="match status" value="1"/>
</dbReference>
<feature type="domain" description="Bromo" evidence="12">
    <location>
        <begin position="994"/>
        <end position="1079"/>
    </location>
</feature>
<dbReference type="PRINTS" id="PR00078">
    <property type="entry name" value="G3PDHDRGNASE"/>
</dbReference>
<evidence type="ECO:0000256" key="11">
    <source>
        <dbReference type="SAM" id="MobiDB-lite"/>
    </source>
</evidence>
<proteinExistence type="inferred from homology"/>
<name>A0ABD3NHY4_9STRA</name>
<dbReference type="InterPro" id="IPR001487">
    <property type="entry name" value="Bromodomain"/>
</dbReference>
<dbReference type="SMART" id="SM00297">
    <property type="entry name" value="BROMO"/>
    <property type="match status" value="1"/>
</dbReference>
<dbReference type="CDD" id="cd05214">
    <property type="entry name" value="GAPDH_I_N"/>
    <property type="match status" value="1"/>
</dbReference>
<feature type="compositionally biased region" description="Basic and acidic residues" evidence="11">
    <location>
        <begin position="686"/>
        <end position="701"/>
    </location>
</feature>
<dbReference type="Gene3D" id="3.30.360.10">
    <property type="entry name" value="Dihydrodipicolinate Reductase, domain 2"/>
    <property type="match status" value="1"/>
</dbReference>
<evidence type="ECO:0000256" key="5">
    <source>
        <dbReference type="ARBA" id="ARBA00023002"/>
    </source>
</evidence>
<organism evidence="13 14">
    <name type="scientific">Cyclotella atomus</name>
    <dbReference type="NCBI Taxonomy" id="382360"/>
    <lineage>
        <taxon>Eukaryota</taxon>
        <taxon>Sar</taxon>
        <taxon>Stramenopiles</taxon>
        <taxon>Ochrophyta</taxon>
        <taxon>Bacillariophyta</taxon>
        <taxon>Coscinodiscophyceae</taxon>
        <taxon>Thalassiosirophycidae</taxon>
        <taxon>Stephanodiscales</taxon>
        <taxon>Stephanodiscaceae</taxon>
        <taxon>Cyclotella</taxon>
    </lineage>
</organism>
<sequence>MRAAAKNPNINIVAVNDPFIPVNYMEYMYKYDTVHGRANQEISHCMDSKTLTIDGKPIKVFGEMDPSKITWGDAGADYVIESTGVFTTTEKASMHMAGGAKKVVISAPSADAPMFVVGVNHEKYQNSMDVVSNASCTTNCLAPLAKVVNDEFGIKEALMTTVHAVTATQQTVDGPSQKDWRGGRAACYNIIPSSTGAAKAVGKVIPELNGKLTGMAFRVPTANVSVVDLTAVLDKGADYETICARIKSASENELKGVLGFHDDDIVSSDFIGDSHSSIFDKKAGIALTENFVKLVSWYDNEAGYSNRVLDLISHMESQNHTPTQQEVKLRLSSKGPDHINAMNLNLAYLDPPKYGWTAMGGIAEILEPHEAARRGVHEHRKDLLQKHRDAAVAKIDEDNGNTTDVVAVVENTSEAAATAEAAATPDGNIQNGSNDAKEELYYTIIEEIKEEVKEEKPGPKEETRSRRKSKKSKDDDKSDQGDADDAKEEKDETKEEEKKDPPPKQIAIQTTKDDVLDIYTYHRGRVGQEPRNDKGELLAPLDPIDTNHDWRPTDNTVLKILLDFPLDDEGSSIEYRFKDTIDWDLADPHLNIEEFAATLATDYGLSFKTTMELIESISRQIQEHVLKTTRFYPPIVIKDAYANDRPDKQFGPADDVLECFGRREDVILNEDRGYRRGVTINRRRVGGGEKKKRERKSEGGRTRPMGAVKPQRGNIETRLSLRVKDYDPSNTQHPIDYCPICTLHCTCGKCVRRLETVGAKLKAECELQGCSPEDVVMRAGVLSLCNAKITSTPSSKVERKATPHGGGSFRSSTGGSSKKDTGKDKERKRSRSKVEDSLESTDGARPAKKFRRMSSSIKPIAKVVAKVNPTEFPREIYEGKDTDPSQPGDDKLCFLPGSGSQAPTEQVPSQPYQDIIPLPLLGPTNIEHCIVYRGDIEEDDKRCHRCRCDKHLSPEEDIGEPSERPQIKEAYGETVNHFDKTLLELILEIVERLKQYDFGDIFSAPVNLDEVANYLDVISTPMDYGTVIKKVEEGLYPNSGIEFTKNIDASEEIILHTICDIEQVHHNCMVFNQKGSSYYRFGYVHSLKWRAYYKKHVAERLSDCVRINLEEFRAKCKKEQENQVRFLAGAKPQLGKSNINAVGVYDPDTKRVVKQYASKAGAVRAIMALGTAGYECEYDLANLQGKNLVDKLTSTTGLIFGYRLITMDRLRSGNFSLVDDVSGKAANHEVLKVDTASGGTIGGFESEEAAYTDWLNARSVGISSIDPSIGEDVASFQQHFLDGVNTINGVAWKRKAGSPSKPSPGQEPPEPLYEEQPSLSTKTTMDEEQPSLSMKTTMDDDDEEYID</sequence>
<dbReference type="Gene3D" id="3.40.50.720">
    <property type="entry name" value="NAD(P)-binding Rossmann-like Domain"/>
    <property type="match status" value="1"/>
</dbReference>
<dbReference type="PANTHER" id="PTHR10836">
    <property type="entry name" value="GLYCERALDEHYDE 3-PHOSPHATE DEHYDROGENASE"/>
    <property type="match status" value="1"/>
</dbReference>
<dbReference type="SUPFAM" id="SSF51735">
    <property type="entry name" value="NAD(P)-binding Rossmann-fold domains"/>
    <property type="match status" value="1"/>
</dbReference>
<dbReference type="InterPro" id="IPR006939">
    <property type="entry name" value="SNF5"/>
</dbReference>
<reference evidence="13 14" key="1">
    <citation type="submission" date="2024-10" db="EMBL/GenBank/DDBJ databases">
        <title>Updated reference genomes for cyclostephanoid diatoms.</title>
        <authorList>
            <person name="Roberts W.R."/>
            <person name="Alverson A.J."/>
        </authorList>
    </citation>
    <scope>NUCLEOTIDE SEQUENCE [LARGE SCALE GENOMIC DNA]</scope>
    <source>
        <strain evidence="13 14">AJA010-31</strain>
    </source>
</reference>
<dbReference type="GO" id="GO:0006096">
    <property type="term" value="P:glycolytic process"/>
    <property type="evidence" value="ECO:0007669"/>
    <property type="project" value="UniProtKB-KW"/>
</dbReference>
<dbReference type="PANTHER" id="PTHR10836:SF130">
    <property type="entry name" value="TRIOSEPHOSPHATE ISOMERASE_GLYCERALDEHYDE-3-PHOSPHATE DEHYDROGENASE"/>
    <property type="match status" value="1"/>
</dbReference>
<keyword evidence="5" id="KW-0560">Oxidoreductase</keyword>
<comment type="pathway">
    <text evidence="1">Carbohydrate degradation; glycolysis; pyruvate from D-glyceraldehyde 3-phosphate: step 1/5.</text>
</comment>
<protein>
    <recommendedName>
        <fullName evidence="4">glyceraldehyde-3-phosphate dehydrogenase (phosphorylating)</fullName>
        <ecNumber evidence="4">1.2.1.12</ecNumber>
    </recommendedName>
</protein>
<dbReference type="Pfam" id="PF00439">
    <property type="entry name" value="Bromodomain"/>
    <property type="match status" value="1"/>
</dbReference>
<comment type="similarity">
    <text evidence="2 10">Belongs to the glyceraldehyde-3-phosphate dehydrogenase family.</text>
</comment>
<dbReference type="GO" id="GO:0004365">
    <property type="term" value="F:glyceraldehyde-3-phosphate dehydrogenase (NAD+) (phosphorylating) activity"/>
    <property type="evidence" value="ECO:0007669"/>
    <property type="project" value="UniProtKB-EC"/>
</dbReference>
<dbReference type="PROSITE" id="PS50014">
    <property type="entry name" value="BROMODOMAIN_2"/>
    <property type="match status" value="1"/>
</dbReference>
<dbReference type="FunFam" id="3.40.50.720:FF:000266">
    <property type="entry name" value="Glyceraldehyde-3-phosphate dehydrogenase"/>
    <property type="match status" value="1"/>
</dbReference>
<feature type="compositionally biased region" description="Basic and acidic residues" evidence="11">
    <location>
        <begin position="487"/>
        <end position="502"/>
    </location>
</feature>
<dbReference type="CDD" id="cd18126">
    <property type="entry name" value="GAPDH_I_C"/>
    <property type="match status" value="1"/>
</dbReference>
<dbReference type="Pfam" id="PF02800">
    <property type="entry name" value="Gp_dh_C"/>
    <property type="match status" value="1"/>
</dbReference>
<feature type="region of interest" description="Disordered" evidence="11">
    <location>
        <begin position="1294"/>
        <end position="1347"/>
    </location>
</feature>
<dbReference type="InterPro" id="IPR036427">
    <property type="entry name" value="Bromodomain-like_sf"/>
</dbReference>
<keyword evidence="8" id="KW-0324">Glycolysis</keyword>
<evidence type="ECO:0000256" key="3">
    <source>
        <dbReference type="ARBA" id="ARBA00011881"/>
    </source>
</evidence>
<keyword evidence="14" id="KW-1185">Reference proteome</keyword>